<evidence type="ECO:0000256" key="3">
    <source>
        <dbReference type="ARBA" id="ARBA00022475"/>
    </source>
</evidence>
<protein>
    <submittedName>
        <fullName evidence="9">Acyltransferase</fullName>
    </submittedName>
</protein>
<keyword evidence="5 7" id="KW-1133">Transmembrane helix</keyword>
<organism evidence="9 10">
    <name type="scientific">Bacteroides fragilis</name>
    <dbReference type="NCBI Taxonomy" id="817"/>
    <lineage>
        <taxon>Bacteria</taxon>
        <taxon>Pseudomonadati</taxon>
        <taxon>Bacteroidota</taxon>
        <taxon>Bacteroidia</taxon>
        <taxon>Bacteroidales</taxon>
        <taxon>Bacteroidaceae</taxon>
        <taxon>Bacteroides</taxon>
    </lineage>
</organism>
<dbReference type="InterPro" id="IPR002656">
    <property type="entry name" value="Acyl_transf_3_dom"/>
</dbReference>
<feature type="transmembrane region" description="Helical" evidence="7">
    <location>
        <begin position="234"/>
        <end position="252"/>
    </location>
</feature>
<feature type="transmembrane region" description="Helical" evidence="7">
    <location>
        <begin position="205"/>
        <end position="222"/>
    </location>
</feature>
<evidence type="ECO:0000256" key="6">
    <source>
        <dbReference type="ARBA" id="ARBA00023136"/>
    </source>
</evidence>
<evidence type="ECO:0000256" key="2">
    <source>
        <dbReference type="ARBA" id="ARBA00007400"/>
    </source>
</evidence>
<dbReference type="AlphaFoldDB" id="A0ABD5FTF0"/>
<evidence type="ECO:0000313" key="10">
    <source>
        <dbReference type="Proteomes" id="UP001258434"/>
    </source>
</evidence>
<keyword evidence="6 7" id="KW-0472">Membrane</keyword>
<evidence type="ECO:0000256" key="7">
    <source>
        <dbReference type="SAM" id="Phobius"/>
    </source>
</evidence>
<name>A0ABD5FTF0_BACFG</name>
<comment type="similarity">
    <text evidence="2">Belongs to the acyltransferase 3 family.</text>
</comment>
<feature type="transmembrane region" description="Helical" evidence="7">
    <location>
        <begin position="296"/>
        <end position="314"/>
    </location>
</feature>
<accession>A0ABD5FTF0</accession>
<dbReference type="EMBL" id="JAVFHL010000001">
    <property type="protein sequence ID" value="MDT6975742.1"/>
    <property type="molecule type" value="Genomic_DNA"/>
</dbReference>
<dbReference type="RefSeq" id="WP_032532854.1">
    <property type="nucleotide sequence ID" value="NZ_CP043610.1"/>
</dbReference>
<gene>
    <name evidence="9" type="ORF">BFGS077_000996</name>
</gene>
<dbReference type="Proteomes" id="UP001258434">
    <property type="component" value="Unassembled WGS sequence"/>
</dbReference>
<sequence length="329" mass="39028">MGRIYFEDVNIAKGIAMLLVILGHSPIVYPIDLQQIFWCRWLVDVIYSFHMPCFFLLSGFLFANTTAQGHKNIINKVRRILVPYFCFSILILGIKYIIPSLVNRKVDSIGTYIDKILFYGGEYWFVYVLFFIFFIFEHLRYFLNKKILAYWLLLLLIIVYVSGIVPFASNLFLNDIIVYYSFFFVFGYVFYSQYQWFKKWISKDCIYYSLCFLFGVTNILLIHDLEKILLLKKYVLPIIGTFFCWSLSMRVLDFVQLRKIFGYLGKYSLQFYLFNGFALTFVRSLLVSYLNISNSVILVILIFSLCVVLEFVMIEITRKISQLSFFFGY</sequence>
<proteinExistence type="inferred from homology"/>
<comment type="caution">
    <text evidence="9">The sequence shown here is derived from an EMBL/GenBank/DDBJ whole genome shotgun (WGS) entry which is preliminary data.</text>
</comment>
<dbReference type="GO" id="GO:0005886">
    <property type="term" value="C:plasma membrane"/>
    <property type="evidence" value="ECO:0007669"/>
    <property type="project" value="UniProtKB-SubCell"/>
</dbReference>
<evidence type="ECO:0000256" key="5">
    <source>
        <dbReference type="ARBA" id="ARBA00022989"/>
    </source>
</evidence>
<reference evidence="9 10" key="2">
    <citation type="submission" date="2023-08" db="EMBL/GenBank/DDBJ databases">
        <authorList>
            <person name="Du M."/>
            <person name="Liu C."/>
            <person name="Liu S.-J."/>
        </authorList>
    </citation>
    <scope>NUCLEOTIDE SEQUENCE [LARGE SCALE GENOMIC DNA]</scope>
    <source>
        <strain evidence="9 10">GS077</strain>
    </source>
</reference>
<dbReference type="PANTHER" id="PTHR40074">
    <property type="entry name" value="O-ACETYLTRANSFERASE WECH"/>
    <property type="match status" value="1"/>
</dbReference>
<reference evidence="10" key="1">
    <citation type="submission" date="2023-07" db="EMBL/GenBank/DDBJ databases">
        <title>A gut symbiont ubiquitin homologue binds and inactivates peptidyl-prolyl isomerase to mediate the interbacterial arms race in the human gut.</title>
        <authorList>
            <person name="Jiang K."/>
            <person name="Li W."/>
            <person name="Tong M."/>
            <person name="Xu J."/>
            <person name="Chen Z."/>
            <person name="Yang Y."/>
            <person name="Zang Y."/>
            <person name="Jiao X."/>
            <person name="Liu C."/>
            <person name="Lim B."/>
            <person name="Jiang X."/>
            <person name="Wang J."/>
            <person name="Wu D."/>
            <person name="Wang M."/>
            <person name="Liu S.-J."/>
            <person name="Shao F."/>
            <person name="Gao X."/>
        </authorList>
    </citation>
    <scope>NUCLEOTIDE SEQUENCE [LARGE SCALE GENOMIC DNA]</scope>
    <source>
        <strain evidence="10">GS077</strain>
    </source>
</reference>
<feature type="transmembrane region" description="Helical" evidence="7">
    <location>
        <begin position="79"/>
        <end position="98"/>
    </location>
</feature>
<feature type="transmembrane region" description="Helical" evidence="7">
    <location>
        <begin position="49"/>
        <end position="67"/>
    </location>
</feature>
<keyword evidence="3" id="KW-1003">Cell membrane</keyword>
<dbReference type="Pfam" id="PF01757">
    <property type="entry name" value="Acyl_transf_3"/>
    <property type="match status" value="1"/>
</dbReference>
<feature type="transmembrane region" description="Helical" evidence="7">
    <location>
        <begin position="118"/>
        <end position="136"/>
    </location>
</feature>
<evidence type="ECO:0000256" key="1">
    <source>
        <dbReference type="ARBA" id="ARBA00004651"/>
    </source>
</evidence>
<feature type="transmembrane region" description="Helical" evidence="7">
    <location>
        <begin position="176"/>
        <end position="193"/>
    </location>
</feature>
<keyword evidence="9" id="KW-0012">Acyltransferase</keyword>
<evidence type="ECO:0000259" key="8">
    <source>
        <dbReference type="Pfam" id="PF01757"/>
    </source>
</evidence>
<comment type="subcellular location">
    <subcellularLocation>
        <location evidence="1">Cell membrane</location>
        <topology evidence="1">Multi-pass membrane protein</topology>
    </subcellularLocation>
</comment>
<feature type="transmembrane region" description="Helical" evidence="7">
    <location>
        <begin position="148"/>
        <end position="170"/>
    </location>
</feature>
<dbReference type="PANTHER" id="PTHR40074:SF2">
    <property type="entry name" value="O-ACETYLTRANSFERASE WECH"/>
    <property type="match status" value="1"/>
</dbReference>
<keyword evidence="9" id="KW-0808">Transferase</keyword>
<dbReference type="GO" id="GO:0016746">
    <property type="term" value="F:acyltransferase activity"/>
    <property type="evidence" value="ECO:0007669"/>
    <property type="project" value="UniProtKB-KW"/>
</dbReference>
<evidence type="ECO:0000313" key="9">
    <source>
        <dbReference type="EMBL" id="MDT6975742.1"/>
    </source>
</evidence>
<evidence type="ECO:0000256" key="4">
    <source>
        <dbReference type="ARBA" id="ARBA00022692"/>
    </source>
</evidence>
<feature type="domain" description="Acyltransferase 3" evidence="8">
    <location>
        <begin position="8"/>
        <end position="309"/>
    </location>
</feature>
<keyword evidence="4 7" id="KW-0812">Transmembrane</keyword>
<feature type="transmembrane region" description="Helical" evidence="7">
    <location>
        <begin position="12"/>
        <end position="29"/>
    </location>
</feature>